<dbReference type="EMBL" id="AP025593">
    <property type="protein sequence ID" value="BDG16935.1"/>
    <property type="molecule type" value="Genomic_DNA"/>
</dbReference>
<accession>A0ABM7XKT4</accession>
<dbReference type="RefSeq" id="WP_244362195.1">
    <property type="nucleotide sequence ID" value="NZ_AP025593.1"/>
</dbReference>
<sequence length="105" mass="11249">MRLAILGLTLTALACGSALAGGRAACRVVYGPPLWGVCYAEEVVWQAGPVEAAVGVEARTWPEAQVTPYTLIGLYLEGWWATLEVARPLPGVSPWRWAIGAGVRW</sequence>
<keyword evidence="1" id="KW-0732">Signal</keyword>
<dbReference type="PROSITE" id="PS51257">
    <property type="entry name" value="PROKAR_LIPOPROTEIN"/>
    <property type="match status" value="1"/>
</dbReference>
<gene>
    <name evidence="2" type="ORF">TbrSNM41_16690</name>
</gene>
<evidence type="ECO:0000313" key="2">
    <source>
        <dbReference type="EMBL" id="BDG16935.1"/>
    </source>
</evidence>
<reference evidence="2 3" key="1">
    <citation type="journal article" date="2022" name="Microbiol. Resour. Announc.">
        <title>Complete Genome Sequences of Thermus Strains Isolated from Senami Hot Spring in Japan.</title>
        <authorList>
            <person name="Miyazaki K."/>
        </authorList>
    </citation>
    <scope>NUCLEOTIDE SEQUENCE [LARGE SCALE GENOMIC DNA]</scope>
    <source>
        <strain evidence="2 3">SNM4-1</strain>
    </source>
</reference>
<protein>
    <submittedName>
        <fullName evidence="2">Uncharacterized protein</fullName>
    </submittedName>
</protein>
<organism evidence="2 3">
    <name type="scientific">Thermus brockianus</name>
    <dbReference type="NCBI Taxonomy" id="56956"/>
    <lineage>
        <taxon>Bacteria</taxon>
        <taxon>Thermotogati</taxon>
        <taxon>Deinococcota</taxon>
        <taxon>Deinococci</taxon>
        <taxon>Thermales</taxon>
        <taxon>Thermaceae</taxon>
        <taxon>Thermus</taxon>
    </lineage>
</organism>
<feature type="signal peptide" evidence="1">
    <location>
        <begin position="1"/>
        <end position="20"/>
    </location>
</feature>
<keyword evidence="3" id="KW-1185">Reference proteome</keyword>
<name>A0ABM7XKT4_THEBO</name>
<proteinExistence type="predicted"/>
<evidence type="ECO:0000313" key="3">
    <source>
        <dbReference type="Proteomes" id="UP000831120"/>
    </source>
</evidence>
<feature type="chain" id="PRO_5045432275" evidence="1">
    <location>
        <begin position="21"/>
        <end position="105"/>
    </location>
</feature>
<dbReference type="Proteomes" id="UP000831120">
    <property type="component" value="Chromosome"/>
</dbReference>
<evidence type="ECO:0000256" key="1">
    <source>
        <dbReference type="SAM" id="SignalP"/>
    </source>
</evidence>